<reference evidence="2" key="1">
    <citation type="submission" date="2020-10" db="EMBL/GenBank/DDBJ databases">
        <authorList>
            <person name="Gilroy R."/>
        </authorList>
    </citation>
    <scope>NUCLEOTIDE SEQUENCE</scope>
    <source>
        <strain evidence="2">ChiGjej3B3-7149</strain>
    </source>
</reference>
<feature type="compositionally biased region" description="Acidic residues" evidence="1">
    <location>
        <begin position="98"/>
        <end position="116"/>
    </location>
</feature>
<sequence>MEGKYPLLIDGRESGELRVTRRGALTLFEAEAEDGGGILRLSVYGGGREGYLGVMSPSGEGRVALRRQLSRAALRDFPEQIEYAAPAGAAPAVTEPEPGPEPESAPEPEPGQDEGPEGGLIWYSSPGGTLSAHDGRRLLVALPADDARVPAWAGDVVRSINGRKYVVFPW</sequence>
<reference evidence="2" key="2">
    <citation type="journal article" date="2021" name="PeerJ">
        <title>Extensive microbial diversity within the chicken gut microbiome revealed by metagenomics and culture.</title>
        <authorList>
            <person name="Gilroy R."/>
            <person name="Ravi A."/>
            <person name="Getino M."/>
            <person name="Pursley I."/>
            <person name="Horton D.L."/>
            <person name="Alikhan N.F."/>
            <person name="Baker D."/>
            <person name="Gharbi K."/>
            <person name="Hall N."/>
            <person name="Watson M."/>
            <person name="Adriaenssens E.M."/>
            <person name="Foster-Nyarko E."/>
            <person name="Jarju S."/>
            <person name="Secka A."/>
            <person name="Antonio M."/>
            <person name="Oren A."/>
            <person name="Chaudhuri R.R."/>
            <person name="La Ragione R."/>
            <person name="Hildebrand F."/>
            <person name="Pallen M.J."/>
        </authorList>
    </citation>
    <scope>NUCLEOTIDE SEQUENCE</scope>
    <source>
        <strain evidence="2">ChiGjej3B3-7149</strain>
    </source>
</reference>
<evidence type="ECO:0000313" key="3">
    <source>
        <dbReference type="Proteomes" id="UP000824238"/>
    </source>
</evidence>
<protein>
    <submittedName>
        <fullName evidence="2">Uncharacterized protein</fullName>
    </submittedName>
</protein>
<dbReference type="EMBL" id="DVHH01000134">
    <property type="protein sequence ID" value="HIR55019.1"/>
    <property type="molecule type" value="Genomic_DNA"/>
</dbReference>
<accession>A0A9D1DLC1</accession>
<evidence type="ECO:0000256" key="1">
    <source>
        <dbReference type="SAM" id="MobiDB-lite"/>
    </source>
</evidence>
<feature type="compositionally biased region" description="Low complexity" evidence="1">
    <location>
        <begin position="85"/>
        <end position="96"/>
    </location>
</feature>
<feature type="region of interest" description="Disordered" evidence="1">
    <location>
        <begin position="85"/>
        <end position="124"/>
    </location>
</feature>
<dbReference type="Proteomes" id="UP000824238">
    <property type="component" value="Unassembled WGS sequence"/>
</dbReference>
<name>A0A9D1DLC1_9FIRM</name>
<proteinExistence type="predicted"/>
<comment type="caution">
    <text evidence="2">The sequence shown here is derived from an EMBL/GenBank/DDBJ whole genome shotgun (WGS) entry which is preliminary data.</text>
</comment>
<dbReference type="AlphaFoldDB" id="A0A9D1DLC1"/>
<evidence type="ECO:0000313" key="2">
    <source>
        <dbReference type="EMBL" id="HIR55019.1"/>
    </source>
</evidence>
<gene>
    <name evidence="2" type="ORF">IAD36_05400</name>
</gene>
<organism evidence="2 3">
    <name type="scientific">Candidatus Scatomorpha intestinigallinarum</name>
    <dbReference type="NCBI Taxonomy" id="2840923"/>
    <lineage>
        <taxon>Bacteria</taxon>
        <taxon>Bacillati</taxon>
        <taxon>Bacillota</taxon>
        <taxon>Clostridia</taxon>
        <taxon>Eubacteriales</taxon>
        <taxon>Candidatus Scatomorpha</taxon>
    </lineage>
</organism>